<proteinExistence type="predicted"/>
<dbReference type="AlphaFoldDB" id="A0A1Y1XGN6"/>
<keyword evidence="4" id="KW-1185">Reference proteome</keyword>
<feature type="compositionally biased region" description="Polar residues" evidence="1">
    <location>
        <begin position="108"/>
        <end position="129"/>
    </location>
</feature>
<sequence>MWLSQRPVNPIALSLAVCLITAISAFGKASPNSPSVMARSGLGSMQLPTSCTAHTQDSSCRSQLMTPTATRRSDGNHDPKGRAYYEGYGRQSKPPSSPTPPISPSVSYHSQIKSTPRNTSSPSQAVTTDAQRRTNSHIPSTTLVSNNGTITNGATSTSTKPAQPTIANDKPIPFNCSETTANIKLRPIAAIDIRIKKRIWWETPTEFLDKVDDFDVVLYDRRKRFLKVIGTVSAELAVHGLLGLDIYFALRLHLLPHLGRYVVVYGRCGVNCTYCGFRRIKFINIEIKKRSITSSPMRPPLPEHLTLAPISLPFPAPSHIRL</sequence>
<evidence type="ECO:0000256" key="1">
    <source>
        <dbReference type="SAM" id="MobiDB-lite"/>
    </source>
</evidence>
<feature type="chain" id="PRO_5012982762" evidence="2">
    <location>
        <begin position="26"/>
        <end position="322"/>
    </location>
</feature>
<feature type="region of interest" description="Disordered" evidence="1">
    <location>
        <begin position="48"/>
        <end position="170"/>
    </location>
</feature>
<gene>
    <name evidence="3" type="ORF">K493DRAFT_387193</name>
</gene>
<accession>A0A1Y1XGN6</accession>
<feature type="signal peptide" evidence="2">
    <location>
        <begin position="1"/>
        <end position="25"/>
    </location>
</feature>
<comment type="caution">
    <text evidence="3">The sequence shown here is derived from an EMBL/GenBank/DDBJ whole genome shotgun (WGS) entry which is preliminary data.</text>
</comment>
<organism evidence="3 4">
    <name type="scientific">Basidiobolus meristosporus CBS 931.73</name>
    <dbReference type="NCBI Taxonomy" id="1314790"/>
    <lineage>
        <taxon>Eukaryota</taxon>
        <taxon>Fungi</taxon>
        <taxon>Fungi incertae sedis</taxon>
        <taxon>Zoopagomycota</taxon>
        <taxon>Entomophthoromycotina</taxon>
        <taxon>Basidiobolomycetes</taxon>
        <taxon>Basidiobolales</taxon>
        <taxon>Basidiobolaceae</taxon>
        <taxon>Basidiobolus</taxon>
    </lineage>
</organism>
<dbReference type="EMBL" id="MCFE01000600">
    <property type="protein sequence ID" value="ORX84911.1"/>
    <property type="molecule type" value="Genomic_DNA"/>
</dbReference>
<feature type="compositionally biased region" description="Polar residues" evidence="1">
    <location>
        <begin position="136"/>
        <end position="166"/>
    </location>
</feature>
<dbReference type="InParanoid" id="A0A1Y1XGN6"/>
<evidence type="ECO:0000256" key="2">
    <source>
        <dbReference type="SAM" id="SignalP"/>
    </source>
</evidence>
<protein>
    <submittedName>
        <fullName evidence="3">Uncharacterized protein</fullName>
    </submittedName>
</protein>
<name>A0A1Y1XGN6_9FUNG</name>
<feature type="compositionally biased region" description="Basic and acidic residues" evidence="1">
    <location>
        <begin position="71"/>
        <end position="83"/>
    </location>
</feature>
<reference evidence="3 4" key="1">
    <citation type="submission" date="2016-07" db="EMBL/GenBank/DDBJ databases">
        <title>Pervasive Adenine N6-methylation of Active Genes in Fungi.</title>
        <authorList>
            <consortium name="DOE Joint Genome Institute"/>
            <person name="Mondo S.J."/>
            <person name="Dannebaum R.O."/>
            <person name="Kuo R.C."/>
            <person name="Labutti K."/>
            <person name="Haridas S."/>
            <person name="Kuo A."/>
            <person name="Salamov A."/>
            <person name="Ahrendt S.R."/>
            <person name="Lipzen A."/>
            <person name="Sullivan W."/>
            <person name="Andreopoulos W.B."/>
            <person name="Clum A."/>
            <person name="Lindquist E."/>
            <person name="Daum C."/>
            <person name="Ramamoorthy G.K."/>
            <person name="Gryganskyi A."/>
            <person name="Culley D."/>
            <person name="Magnuson J.K."/>
            <person name="James T.Y."/>
            <person name="O'Malley M.A."/>
            <person name="Stajich J.E."/>
            <person name="Spatafora J.W."/>
            <person name="Visel A."/>
            <person name="Grigoriev I.V."/>
        </authorList>
    </citation>
    <scope>NUCLEOTIDE SEQUENCE [LARGE SCALE GENOMIC DNA]</scope>
    <source>
        <strain evidence="3 4">CBS 931.73</strain>
    </source>
</reference>
<evidence type="ECO:0000313" key="3">
    <source>
        <dbReference type="EMBL" id="ORX84911.1"/>
    </source>
</evidence>
<feature type="compositionally biased region" description="Polar residues" evidence="1">
    <location>
        <begin position="48"/>
        <end position="70"/>
    </location>
</feature>
<keyword evidence="2" id="KW-0732">Signal</keyword>
<dbReference type="Proteomes" id="UP000193498">
    <property type="component" value="Unassembled WGS sequence"/>
</dbReference>
<evidence type="ECO:0000313" key="4">
    <source>
        <dbReference type="Proteomes" id="UP000193498"/>
    </source>
</evidence>